<keyword evidence="2" id="KW-1185">Reference proteome</keyword>
<accession>A0AAW1Y1C0</accession>
<gene>
    <name evidence="1" type="ORF">M0R45_008481</name>
</gene>
<dbReference type="EMBL" id="JBEDUW010000002">
    <property type="protein sequence ID" value="KAK9942833.1"/>
    <property type="molecule type" value="Genomic_DNA"/>
</dbReference>
<organism evidence="1 2">
    <name type="scientific">Rubus argutus</name>
    <name type="common">Southern blackberry</name>
    <dbReference type="NCBI Taxonomy" id="59490"/>
    <lineage>
        <taxon>Eukaryota</taxon>
        <taxon>Viridiplantae</taxon>
        <taxon>Streptophyta</taxon>
        <taxon>Embryophyta</taxon>
        <taxon>Tracheophyta</taxon>
        <taxon>Spermatophyta</taxon>
        <taxon>Magnoliopsida</taxon>
        <taxon>eudicotyledons</taxon>
        <taxon>Gunneridae</taxon>
        <taxon>Pentapetalae</taxon>
        <taxon>rosids</taxon>
        <taxon>fabids</taxon>
        <taxon>Rosales</taxon>
        <taxon>Rosaceae</taxon>
        <taxon>Rosoideae</taxon>
        <taxon>Rosoideae incertae sedis</taxon>
        <taxon>Rubus</taxon>
    </lineage>
</organism>
<dbReference type="AlphaFoldDB" id="A0AAW1Y1C0"/>
<reference evidence="1 2" key="1">
    <citation type="journal article" date="2023" name="G3 (Bethesda)">
        <title>A chromosome-length genome assembly and annotation of blackberry (Rubus argutus, cv. 'Hillquist').</title>
        <authorList>
            <person name="Bruna T."/>
            <person name="Aryal R."/>
            <person name="Dudchenko O."/>
            <person name="Sargent D.J."/>
            <person name="Mead D."/>
            <person name="Buti M."/>
            <person name="Cavallini A."/>
            <person name="Hytonen T."/>
            <person name="Andres J."/>
            <person name="Pham M."/>
            <person name="Weisz D."/>
            <person name="Mascagni F."/>
            <person name="Usai G."/>
            <person name="Natali L."/>
            <person name="Bassil N."/>
            <person name="Fernandez G.E."/>
            <person name="Lomsadze A."/>
            <person name="Armour M."/>
            <person name="Olukolu B."/>
            <person name="Poorten T."/>
            <person name="Britton C."/>
            <person name="Davik J."/>
            <person name="Ashrafi H."/>
            <person name="Aiden E.L."/>
            <person name="Borodovsky M."/>
            <person name="Worthington M."/>
        </authorList>
    </citation>
    <scope>NUCLEOTIDE SEQUENCE [LARGE SCALE GENOMIC DNA]</scope>
    <source>
        <strain evidence="1">PI 553951</strain>
    </source>
</reference>
<proteinExistence type="predicted"/>
<comment type="caution">
    <text evidence="1">The sequence shown here is derived from an EMBL/GenBank/DDBJ whole genome shotgun (WGS) entry which is preliminary data.</text>
</comment>
<evidence type="ECO:0000313" key="1">
    <source>
        <dbReference type="EMBL" id="KAK9942833.1"/>
    </source>
</evidence>
<protein>
    <submittedName>
        <fullName evidence="1">Uncharacterized protein</fullName>
    </submittedName>
</protein>
<name>A0AAW1Y1C0_RUBAR</name>
<sequence>MKVASAGRDGFAGLKRKRRRLGWARTDLRSSTGAESTVRRQGITVEMIKSPAWLGTQEGDGDDVVALKNTWRN</sequence>
<dbReference type="Proteomes" id="UP001457282">
    <property type="component" value="Unassembled WGS sequence"/>
</dbReference>
<evidence type="ECO:0000313" key="2">
    <source>
        <dbReference type="Proteomes" id="UP001457282"/>
    </source>
</evidence>